<keyword evidence="1" id="KW-0227">DNA damage</keyword>
<evidence type="ECO:0000259" key="4">
    <source>
        <dbReference type="Pfam" id="PF14372"/>
    </source>
</evidence>
<accession>A0A834X009</accession>
<proteinExistence type="inferred from homology"/>
<keyword evidence="1" id="KW-0233">DNA recombination</keyword>
<dbReference type="OrthoDB" id="1751583at2759"/>
<evidence type="ECO:0000313" key="5">
    <source>
        <dbReference type="EMBL" id="KAF7835659.1"/>
    </source>
</evidence>
<dbReference type="PANTHER" id="PTHR10492:SF101">
    <property type="entry name" value="ATP-DEPENDENT DNA HELICASE"/>
    <property type="match status" value="1"/>
</dbReference>
<protein>
    <recommendedName>
        <fullName evidence="1">ATP-dependent DNA helicase</fullName>
        <ecNumber evidence="1">5.6.2.3</ecNumber>
    </recommendedName>
</protein>
<dbReference type="EC" id="5.6.2.3" evidence="1"/>
<keyword evidence="1" id="KW-0234">DNA repair</keyword>
<dbReference type="Proteomes" id="UP000634136">
    <property type="component" value="Unassembled WGS sequence"/>
</dbReference>
<dbReference type="SUPFAM" id="SSF53098">
    <property type="entry name" value="Ribonuclease H-like"/>
    <property type="match status" value="1"/>
</dbReference>
<feature type="compositionally biased region" description="Basic and acidic residues" evidence="2">
    <location>
        <begin position="183"/>
        <end position="194"/>
    </location>
</feature>
<organism evidence="5 6">
    <name type="scientific">Senna tora</name>
    <dbReference type="NCBI Taxonomy" id="362788"/>
    <lineage>
        <taxon>Eukaryota</taxon>
        <taxon>Viridiplantae</taxon>
        <taxon>Streptophyta</taxon>
        <taxon>Embryophyta</taxon>
        <taxon>Tracheophyta</taxon>
        <taxon>Spermatophyta</taxon>
        <taxon>Magnoliopsida</taxon>
        <taxon>eudicotyledons</taxon>
        <taxon>Gunneridae</taxon>
        <taxon>Pentapetalae</taxon>
        <taxon>rosids</taxon>
        <taxon>fabids</taxon>
        <taxon>Fabales</taxon>
        <taxon>Fabaceae</taxon>
        <taxon>Caesalpinioideae</taxon>
        <taxon>Cassia clade</taxon>
        <taxon>Senna</taxon>
    </lineage>
</organism>
<keyword evidence="1" id="KW-0067">ATP-binding</keyword>
<reference evidence="5" key="1">
    <citation type="submission" date="2020-09" db="EMBL/GenBank/DDBJ databases">
        <title>Genome-Enabled Discovery of Anthraquinone Biosynthesis in Senna tora.</title>
        <authorList>
            <person name="Kang S.-H."/>
            <person name="Pandey R.P."/>
            <person name="Lee C.-M."/>
            <person name="Sim J.-S."/>
            <person name="Jeong J.-T."/>
            <person name="Choi B.-S."/>
            <person name="Jung M."/>
            <person name="Ginzburg D."/>
            <person name="Zhao K."/>
            <person name="Won S.Y."/>
            <person name="Oh T.-J."/>
            <person name="Yu Y."/>
            <person name="Kim N.-H."/>
            <person name="Lee O.R."/>
            <person name="Lee T.-H."/>
            <person name="Bashyal P."/>
            <person name="Kim T.-S."/>
            <person name="Lee W.-H."/>
            <person name="Kawkins C."/>
            <person name="Kim C.-K."/>
            <person name="Kim J.S."/>
            <person name="Ahn B.O."/>
            <person name="Rhee S.Y."/>
            <person name="Sohng J.K."/>
        </authorList>
    </citation>
    <scope>NUCLEOTIDE SEQUENCE</scope>
    <source>
        <tissue evidence="5">Leaf</tissue>
    </source>
</reference>
<dbReference type="InterPro" id="IPR027417">
    <property type="entry name" value="P-loop_NTPase"/>
</dbReference>
<feature type="domain" description="hAT-like transposase RNase-H fold" evidence="4">
    <location>
        <begin position="303"/>
        <end position="390"/>
    </location>
</feature>
<name>A0A834X009_9FABA</name>
<evidence type="ECO:0000256" key="2">
    <source>
        <dbReference type="SAM" id="MobiDB-lite"/>
    </source>
</evidence>
<evidence type="ECO:0000256" key="1">
    <source>
        <dbReference type="RuleBase" id="RU363044"/>
    </source>
</evidence>
<dbReference type="Gene3D" id="3.40.50.300">
    <property type="entry name" value="P-loop containing nucleotide triphosphate hydrolases"/>
    <property type="match status" value="1"/>
</dbReference>
<dbReference type="GO" id="GO:0016787">
    <property type="term" value="F:hydrolase activity"/>
    <property type="evidence" value="ECO:0007669"/>
    <property type="project" value="UniProtKB-KW"/>
</dbReference>
<comment type="similarity">
    <text evidence="1">Belongs to the helicase family.</text>
</comment>
<comment type="caution">
    <text evidence="5">The sequence shown here is derived from an EMBL/GenBank/DDBJ whole genome shotgun (WGS) entry which is preliminary data.</text>
</comment>
<dbReference type="Pfam" id="PF05970">
    <property type="entry name" value="PIF1"/>
    <property type="match status" value="1"/>
</dbReference>
<keyword evidence="1" id="KW-0378">Hydrolase</keyword>
<dbReference type="GO" id="GO:0043139">
    <property type="term" value="F:5'-3' DNA helicase activity"/>
    <property type="evidence" value="ECO:0007669"/>
    <property type="project" value="UniProtKB-EC"/>
</dbReference>
<sequence length="916" mass="106119">MGGLLHFDDESPRFSQLYIYDTDNEVSNRLRSASGSKVTDKYDASIVMQLSQILDPFNPLVKVFRSVKERAKSSNIDNLRLKLIKMRNTDSRVYNLPAASEVATLIVGDFDIANVQRDIIVECRSGILQRISELHPLYLPMHDANLTDNEPDIALNMEAENEDFIDNDLQILNNSTKPSSKSKSNDDSELQNEKPAKKPRKCYICLTTHFVDENWKLNSKILFFCKMEPPHTGIELANRVFECLKEWGIDRKMFFLTLDNAYANDNMKDILKEQLSLQNNFLCNGDFFHVRCCAHILNLIVQEEIWRIECLLKQNLENSDSLIKEMATRMKSKFDKYWKDYSLILAIVAILDPRMKLEVLHFSFKKLDVNTFEEKLDFIKSKLYELYAQYESIYIIEFQKRGFPHAHILIWLNAYDKLSTTTQIDNVISAAIPNPDIDPQLYEAIKSFMIHKPCGHDRKSSCMGSNKCSKHFPKKFTDRTFFDEHGYAKYCRRDTGKKVVKNGIELDNCYVVPYNCRLLLRYQAHINVEFCNQSRSIKYLFKYLSKGYDKVTAYVSNRSVSNDNQNNTDENNMYYDCKHISACEAAWRMFRFYINYRDPSVERFPFHLPNEHDIIFNDDYPIEDVQDSRECCERKSCNSIGCLYYVSLDRGELHYLRVLLTFIKGVTCYEDIKTINGVLYPTFKDACYAMGLLDDDKGYIKGIVEASKWSYGVYLQLQLDNDRLKDISLADIENMLRLNGQSLKDFSPMPIPNYALIDNMNILMNEQLNYDCNLLRLEHDKSLLSVTSKQRNIYNVVMDVVNNSTGGLFFVNDFGGSLTSSVIASQLILGSRTAHSRFVIPLDCNKNSTCNIIQGSDLANLRLHTKLLIWDEAPMAHKNYFEALDRSLRNIMQIQDPYSFRKPFGGKVVVFGGDFR</sequence>
<dbReference type="GO" id="GO:0006310">
    <property type="term" value="P:DNA recombination"/>
    <property type="evidence" value="ECO:0007669"/>
    <property type="project" value="UniProtKB-KW"/>
</dbReference>
<evidence type="ECO:0000259" key="3">
    <source>
        <dbReference type="Pfam" id="PF05970"/>
    </source>
</evidence>
<keyword evidence="1" id="KW-0547">Nucleotide-binding</keyword>
<feature type="region of interest" description="Disordered" evidence="2">
    <location>
        <begin position="175"/>
        <end position="194"/>
    </location>
</feature>
<dbReference type="GO" id="GO:0005524">
    <property type="term" value="F:ATP binding"/>
    <property type="evidence" value="ECO:0007669"/>
    <property type="project" value="UniProtKB-KW"/>
</dbReference>
<comment type="cofactor">
    <cofactor evidence="1">
        <name>Mg(2+)</name>
        <dbReference type="ChEBI" id="CHEBI:18420"/>
    </cofactor>
</comment>
<dbReference type="GO" id="GO:0000723">
    <property type="term" value="P:telomere maintenance"/>
    <property type="evidence" value="ECO:0007669"/>
    <property type="project" value="InterPro"/>
</dbReference>
<dbReference type="InterPro" id="IPR010285">
    <property type="entry name" value="DNA_helicase_pif1-like_DEAD"/>
</dbReference>
<evidence type="ECO:0000313" key="6">
    <source>
        <dbReference type="Proteomes" id="UP000634136"/>
    </source>
</evidence>
<dbReference type="EMBL" id="JAAIUW010000004">
    <property type="protein sequence ID" value="KAF7835659.1"/>
    <property type="molecule type" value="Genomic_DNA"/>
</dbReference>
<dbReference type="PANTHER" id="PTHR10492">
    <property type="match status" value="1"/>
</dbReference>
<dbReference type="GO" id="GO:0006281">
    <property type="term" value="P:DNA repair"/>
    <property type="evidence" value="ECO:0007669"/>
    <property type="project" value="UniProtKB-KW"/>
</dbReference>
<keyword evidence="6" id="KW-1185">Reference proteome</keyword>
<feature type="domain" description="DNA helicase Pif1-like DEAD-box helicase" evidence="3">
    <location>
        <begin position="819"/>
        <end position="916"/>
    </location>
</feature>
<gene>
    <name evidence="5" type="ORF">G2W53_010518</name>
</gene>
<keyword evidence="1 5" id="KW-0347">Helicase</keyword>
<comment type="catalytic activity">
    <reaction evidence="1">
        <text>ATP + H2O = ADP + phosphate + H(+)</text>
        <dbReference type="Rhea" id="RHEA:13065"/>
        <dbReference type="ChEBI" id="CHEBI:15377"/>
        <dbReference type="ChEBI" id="CHEBI:15378"/>
        <dbReference type="ChEBI" id="CHEBI:30616"/>
        <dbReference type="ChEBI" id="CHEBI:43474"/>
        <dbReference type="ChEBI" id="CHEBI:456216"/>
        <dbReference type="EC" id="5.6.2.3"/>
    </reaction>
</comment>
<dbReference type="AlphaFoldDB" id="A0A834X009"/>
<dbReference type="InterPro" id="IPR025525">
    <property type="entry name" value="hAT-like_transposase_RNase-H"/>
</dbReference>
<dbReference type="Pfam" id="PF14372">
    <property type="entry name" value="hAT-like_RNase-H"/>
    <property type="match status" value="1"/>
</dbReference>
<dbReference type="GO" id="GO:0003677">
    <property type="term" value="F:DNA binding"/>
    <property type="evidence" value="ECO:0007669"/>
    <property type="project" value="InterPro"/>
</dbReference>
<dbReference type="InterPro" id="IPR012337">
    <property type="entry name" value="RNaseH-like_sf"/>
</dbReference>